<dbReference type="AlphaFoldDB" id="A0A6A4SKQ8"/>
<name>A0A6A4SKQ8_SCOMX</name>
<protein>
    <submittedName>
        <fullName evidence="1">Uncharacterized protein</fullName>
    </submittedName>
</protein>
<proteinExistence type="predicted"/>
<evidence type="ECO:0000313" key="1">
    <source>
        <dbReference type="EMBL" id="KAF0034703.1"/>
    </source>
</evidence>
<gene>
    <name evidence="1" type="ORF">F2P81_012461</name>
</gene>
<comment type="caution">
    <text evidence="1">The sequence shown here is derived from an EMBL/GenBank/DDBJ whole genome shotgun (WGS) entry which is preliminary data.</text>
</comment>
<evidence type="ECO:0000313" key="2">
    <source>
        <dbReference type="Proteomes" id="UP000438429"/>
    </source>
</evidence>
<sequence>MPDIEGEMSSTIKKRLSLKTKRSFVLARTSEVDRESLDRKVTWTFLVIKTEFIEAMKQHDDRFDSDVV</sequence>
<dbReference type="Proteomes" id="UP000438429">
    <property type="component" value="Unassembled WGS sequence"/>
</dbReference>
<dbReference type="EMBL" id="VEVO01000011">
    <property type="protein sequence ID" value="KAF0034703.1"/>
    <property type="molecule type" value="Genomic_DNA"/>
</dbReference>
<accession>A0A6A4SKQ8</accession>
<organism evidence="1 2">
    <name type="scientific">Scophthalmus maximus</name>
    <name type="common">Turbot</name>
    <name type="synonym">Psetta maxima</name>
    <dbReference type="NCBI Taxonomy" id="52904"/>
    <lineage>
        <taxon>Eukaryota</taxon>
        <taxon>Metazoa</taxon>
        <taxon>Chordata</taxon>
        <taxon>Craniata</taxon>
        <taxon>Vertebrata</taxon>
        <taxon>Euteleostomi</taxon>
        <taxon>Actinopterygii</taxon>
        <taxon>Neopterygii</taxon>
        <taxon>Teleostei</taxon>
        <taxon>Neoteleostei</taxon>
        <taxon>Acanthomorphata</taxon>
        <taxon>Carangaria</taxon>
        <taxon>Pleuronectiformes</taxon>
        <taxon>Pleuronectoidei</taxon>
        <taxon>Scophthalmidae</taxon>
        <taxon>Scophthalmus</taxon>
    </lineage>
</organism>
<reference evidence="1 2" key="1">
    <citation type="submission" date="2019-06" db="EMBL/GenBank/DDBJ databases">
        <title>Draft genomes of female and male turbot (Scophthalmus maximus).</title>
        <authorList>
            <person name="Xu H."/>
            <person name="Xu X.-W."/>
            <person name="Shao C."/>
            <person name="Chen S."/>
        </authorList>
    </citation>
    <scope>NUCLEOTIDE SEQUENCE [LARGE SCALE GENOMIC DNA]</scope>
    <source>
        <strain evidence="1">Ysfricsl-2016a</strain>
        <tissue evidence="1">Blood</tissue>
    </source>
</reference>